<feature type="domain" description="Endonuclease/exonuclease/phosphatase" evidence="2">
    <location>
        <begin position="65"/>
        <end position="269"/>
    </location>
</feature>
<proteinExistence type="predicted"/>
<keyword evidence="1" id="KW-1133">Transmembrane helix</keyword>
<evidence type="ECO:0000259" key="2">
    <source>
        <dbReference type="Pfam" id="PF03372"/>
    </source>
</evidence>
<dbReference type="InterPro" id="IPR005135">
    <property type="entry name" value="Endo/exonuclease/phosphatase"/>
</dbReference>
<name>A0A377HLU0_GRIHO</name>
<dbReference type="STRING" id="673.AL542_05880"/>
<dbReference type="NCBIfam" id="NF003840">
    <property type="entry name" value="PRK05421.1-2"/>
    <property type="match status" value="1"/>
</dbReference>
<keyword evidence="1" id="KW-0812">Transmembrane</keyword>
<dbReference type="SUPFAM" id="SSF56219">
    <property type="entry name" value="DNase I-like"/>
    <property type="match status" value="1"/>
</dbReference>
<dbReference type="InterPro" id="IPR036691">
    <property type="entry name" value="Endo/exonu/phosph_ase_sf"/>
</dbReference>
<evidence type="ECO:0000313" key="3">
    <source>
        <dbReference type="EMBL" id="STO56672.1"/>
    </source>
</evidence>
<dbReference type="GeneID" id="58895428"/>
<dbReference type="EMBL" id="UGHD01000002">
    <property type="protein sequence ID" value="STO56672.1"/>
    <property type="molecule type" value="Genomic_DNA"/>
</dbReference>
<protein>
    <submittedName>
        <fullName evidence="3">Uncharacterized protein conserved in bacteria</fullName>
    </submittedName>
</protein>
<organism evidence="3 4">
    <name type="scientific">Grimontia hollisae</name>
    <name type="common">Vibrio hollisae</name>
    <dbReference type="NCBI Taxonomy" id="673"/>
    <lineage>
        <taxon>Bacteria</taxon>
        <taxon>Pseudomonadati</taxon>
        <taxon>Pseudomonadota</taxon>
        <taxon>Gammaproteobacteria</taxon>
        <taxon>Vibrionales</taxon>
        <taxon>Vibrionaceae</taxon>
        <taxon>Grimontia</taxon>
    </lineage>
</organism>
<accession>A0A377HLU0</accession>
<dbReference type="KEGG" id="gho:AL542_05880"/>
<reference evidence="3 4" key="1">
    <citation type="submission" date="2018-06" db="EMBL/GenBank/DDBJ databases">
        <authorList>
            <consortium name="Pathogen Informatics"/>
            <person name="Doyle S."/>
        </authorList>
    </citation>
    <scope>NUCLEOTIDE SEQUENCE [LARGE SCALE GENOMIC DNA]</scope>
    <source>
        <strain evidence="3 4">NCTC11645</strain>
    </source>
</reference>
<gene>
    <name evidence="3" type="ORF">NCTC11645_01046</name>
</gene>
<dbReference type="AlphaFoldDB" id="A0A377HLU0"/>
<dbReference type="Gene3D" id="3.60.10.10">
    <property type="entry name" value="Endonuclease/exonuclease/phosphatase"/>
    <property type="match status" value="1"/>
</dbReference>
<sequence length="286" mass="32218">MKQLRSLWVILFSVFFVCGIAFTYFFIDVPDSPQLASTHGHGKVRCHDYQDASVIDASMPLNIAVWNIYKQQLDGWDTELKSLAAENEVILLQEAQSRPEMISYIEQGGWHSNQAYAFAINGEIAGVMTLSKAKPQTVCAYTKIEPYLRLPKSALYSAFKLSNGEILSVINLHSINFTYGVKDYSEQLDALVEAVKSLEGPLIVAGDLNTWSNERQSVVKTKLGTLGLLEARFQPDQRLRVFNHPLDHFFYRGMRLESARSVETEASDHAKIEVRLFFAEEKGGSE</sequence>
<feature type="transmembrane region" description="Helical" evidence="1">
    <location>
        <begin position="7"/>
        <end position="27"/>
    </location>
</feature>
<dbReference type="RefSeq" id="WP_005506827.1">
    <property type="nucleotide sequence ID" value="NZ_CABMOB010000001.1"/>
</dbReference>
<dbReference type="GO" id="GO:0003824">
    <property type="term" value="F:catalytic activity"/>
    <property type="evidence" value="ECO:0007669"/>
    <property type="project" value="InterPro"/>
</dbReference>
<keyword evidence="1" id="KW-0472">Membrane</keyword>
<dbReference type="Pfam" id="PF03372">
    <property type="entry name" value="Exo_endo_phos"/>
    <property type="match status" value="1"/>
</dbReference>
<dbReference type="Proteomes" id="UP000254512">
    <property type="component" value="Unassembled WGS sequence"/>
</dbReference>
<dbReference type="NCBIfam" id="NF003842">
    <property type="entry name" value="PRK05421.1-4"/>
    <property type="match status" value="1"/>
</dbReference>
<evidence type="ECO:0000313" key="4">
    <source>
        <dbReference type="Proteomes" id="UP000254512"/>
    </source>
</evidence>
<evidence type="ECO:0000256" key="1">
    <source>
        <dbReference type="SAM" id="Phobius"/>
    </source>
</evidence>